<dbReference type="Proteomes" id="UP001055811">
    <property type="component" value="Linkage Group LG03"/>
</dbReference>
<gene>
    <name evidence="1" type="ORF">L2E82_16624</name>
</gene>
<proteinExistence type="predicted"/>
<evidence type="ECO:0000313" key="1">
    <source>
        <dbReference type="EMBL" id="KAI3766560.1"/>
    </source>
</evidence>
<sequence length="75" mass="8269">MLDSIDVTEYRAGRRLNGVNDFGVWSELSEMKIFQRAKSEAGANKVGYIGGVCSSFYSGEIERERGNNNDDEGDG</sequence>
<comment type="caution">
    <text evidence="1">The sequence shown here is derived from an EMBL/GenBank/DDBJ whole genome shotgun (WGS) entry which is preliminary data.</text>
</comment>
<reference evidence="1 2" key="2">
    <citation type="journal article" date="2022" name="Mol. Ecol. Resour.">
        <title>The genomes of chicory, endive, great burdock and yacon provide insights into Asteraceae paleo-polyploidization history and plant inulin production.</title>
        <authorList>
            <person name="Fan W."/>
            <person name="Wang S."/>
            <person name="Wang H."/>
            <person name="Wang A."/>
            <person name="Jiang F."/>
            <person name="Liu H."/>
            <person name="Zhao H."/>
            <person name="Xu D."/>
            <person name="Zhang Y."/>
        </authorList>
    </citation>
    <scope>NUCLEOTIDE SEQUENCE [LARGE SCALE GENOMIC DNA]</scope>
    <source>
        <strain evidence="2">cv. Punajuju</strain>
        <tissue evidence="1">Leaves</tissue>
    </source>
</reference>
<evidence type="ECO:0000313" key="2">
    <source>
        <dbReference type="Proteomes" id="UP001055811"/>
    </source>
</evidence>
<accession>A0ACB9F630</accession>
<dbReference type="EMBL" id="CM042011">
    <property type="protein sequence ID" value="KAI3766560.1"/>
    <property type="molecule type" value="Genomic_DNA"/>
</dbReference>
<keyword evidence="2" id="KW-1185">Reference proteome</keyword>
<reference evidence="2" key="1">
    <citation type="journal article" date="2022" name="Mol. Ecol. Resour.">
        <title>The genomes of chicory, endive, great burdock and yacon provide insights into Asteraceae palaeo-polyploidization history and plant inulin production.</title>
        <authorList>
            <person name="Fan W."/>
            <person name="Wang S."/>
            <person name="Wang H."/>
            <person name="Wang A."/>
            <person name="Jiang F."/>
            <person name="Liu H."/>
            <person name="Zhao H."/>
            <person name="Xu D."/>
            <person name="Zhang Y."/>
        </authorList>
    </citation>
    <scope>NUCLEOTIDE SEQUENCE [LARGE SCALE GENOMIC DNA]</scope>
    <source>
        <strain evidence="2">cv. Punajuju</strain>
    </source>
</reference>
<organism evidence="1 2">
    <name type="scientific">Cichorium intybus</name>
    <name type="common">Chicory</name>
    <dbReference type="NCBI Taxonomy" id="13427"/>
    <lineage>
        <taxon>Eukaryota</taxon>
        <taxon>Viridiplantae</taxon>
        <taxon>Streptophyta</taxon>
        <taxon>Embryophyta</taxon>
        <taxon>Tracheophyta</taxon>
        <taxon>Spermatophyta</taxon>
        <taxon>Magnoliopsida</taxon>
        <taxon>eudicotyledons</taxon>
        <taxon>Gunneridae</taxon>
        <taxon>Pentapetalae</taxon>
        <taxon>asterids</taxon>
        <taxon>campanulids</taxon>
        <taxon>Asterales</taxon>
        <taxon>Asteraceae</taxon>
        <taxon>Cichorioideae</taxon>
        <taxon>Cichorieae</taxon>
        <taxon>Cichoriinae</taxon>
        <taxon>Cichorium</taxon>
    </lineage>
</organism>
<name>A0ACB9F630_CICIN</name>
<protein>
    <submittedName>
        <fullName evidence="1">Uncharacterized protein</fullName>
    </submittedName>
</protein>